<evidence type="ECO:0000313" key="2">
    <source>
        <dbReference type="Proteomes" id="UP000050833"/>
    </source>
</evidence>
<dbReference type="AlphaFoldDB" id="A0AAW3JW28"/>
<organism evidence="1 2">
    <name type="scientific">Butyribacter intestini</name>
    <dbReference type="NCBI Taxonomy" id="1703332"/>
    <lineage>
        <taxon>Bacteria</taxon>
        <taxon>Bacillati</taxon>
        <taxon>Bacillota</taxon>
        <taxon>Clostridia</taxon>
        <taxon>Lachnospirales</taxon>
        <taxon>Lachnospiraceae</taxon>
        <taxon>Butyribacter</taxon>
    </lineage>
</organism>
<gene>
    <name evidence="1" type="ORF">APZ18_06515</name>
</gene>
<dbReference type="InterPro" id="IPR010985">
    <property type="entry name" value="Ribbon_hlx_hlx"/>
</dbReference>
<dbReference type="InterPro" id="IPR013321">
    <property type="entry name" value="Arc_rbn_hlx_hlx"/>
</dbReference>
<dbReference type="Proteomes" id="UP000050833">
    <property type="component" value="Unassembled WGS sequence"/>
</dbReference>
<dbReference type="RefSeq" id="WP_055942781.1">
    <property type="nucleotide sequence ID" value="NZ_LLKB01000001.1"/>
</dbReference>
<name>A0AAW3JW28_9FIRM</name>
<dbReference type="InterPro" id="IPR022148">
    <property type="entry name" value="CopG_antitoxin"/>
</dbReference>
<evidence type="ECO:0000313" key="1">
    <source>
        <dbReference type="EMBL" id="KQC86809.1"/>
    </source>
</evidence>
<dbReference type="EMBL" id="LLKB01000001">
    <property type="protein sequence ID" value="KQC86809.1"/>
    <property type="molecule type" value="Genomic_DNA"/>
</dbReference>
<dbReference type="SUPFAM" id="SSF47598">
    <property type="entry name" value="Ribbon-helix-helix"/>
    <property type="match status" value="1"/>
</dbReference>
<keyword evidence="2" id="KW-1185">Reference proteome</keyword>
<evidence type="ECO:0008006" key="3">
    <source>
        <dbReference type="Google" id="ProtNLM"/>
    </source>
</evidence>
<protein>
    <recommendedName>
        <fullName evidence="3">Toxin-antitoxin system HicB family antitoxin</fullName>
    </recommendedName>
</protein>
<sequence length="91" mass="10603">MLIMKKYIETDGCMMASATDKQKDSLKEYMKKIKDIKLRVPEEYLQPIKEHAKAKGMSVNQLVISLLEKDMGIEIVTVREQNEQNKENENE</sequence>
<comment type="caution">
    <text evidence="1">The sequence shown here is derived from an EMBL/GenBank/DDBJ whole genome shotgun (WGS) entry which is preliminary data.</text>
</comment>
<dbReference type="Gene3D" id="1.10.1220.10">
    <property type="entry name" value="Met repressor-like"/>
    <property type="match status" value="1"/>
</dbReference>
<accession>A0AAW3JW28</accession>
<dbReference type="GO" id="GO:0006355">
    <property type="term" value="P:regulation of DNA-templated transcription"/>
    <property type="evidence" value="ECO:0007669"/>
    <property type="project" value="InterPro"/>
</dbReference>
<dbReference type="Pfam" id="PF12441">
    <property type="entry name" value="CopG_antitoxin"/>
    <property type="match status" value="1"/>
</dbReference>
<proteinExistence type="predicted"/>
<reference evidence="1 2" key="1">
    <citation type="submission" date="2015-10" db="EMBL/GenBank/DDBJ databases">
        <title>Butyribacter intestini gen. nov., sp. nov., a butyric acid-producing bacterium of the family Lachnospiraceae isolated from the human faeces.</title>
        <authorList>
            <person name="Zou Y."/>
            <person name="Xue W."/>
            <person name="Luo G."/>
            <person name="Lv M."/>
        </authorList>
    </citation>
    <scope>NUCLEOTIDE SEQUENCE [LARGE SCALE GENOMIC DNA]</scope>
    <source>
        <strain evidence="1 2">TF01-11</strain>
    </source>
</reference>